<evidence type="ECO:0000256" key="4">
    <source>
        <dbReference type="ARBA" id="ARBA00023242"/>
    </source>
</evidence>
<dbReference type="GO" id="GO:0000981">
    <property type="term" value="F:DNA-binding transcription factor activity, RNA polymerase II-specific"/>
    <property type="evidence" value="ECO:0007669"/>
    <property type="project" value="InterPro"/>
</dbReference>
<dbReference type="CDD" id="cd00067">
    <property type="entry name" value="GAL4"/>
    <property type="match status" value="1"/>
</dbReference>
<evidence type="ECO:0000256" key="3">
    <source>
        <dbReference type="ARBA" id="ARBA00023163"/>
    </source>
</evidence>
<dbReference type="GO" id="GO:0008270">
    <property type="term" value="F:zinc ion binding"/>
    <property type="evidence" value="ECO:0007669"/>
    <property type="project" value="InterPro"/>
</dbReference>
<evidence type="ECO:0000313" key="7">
    <source>
        <dbReference type="EMBL" id="CAG8890453.1"/>
    </source>
</evidence>
<dbReference type="AlphaFoldDB" id="A0A9W4P2R5"/>
<feature type="region of interest" description="Disordered" evidence="5">
    <location>
        <begin position="52"/>
        <end position="87"/>
    </location>
</feature>
<feature type="domain" description="Zn(2)-C6 fungal-type" evidence="6">
    <location>
        <begin position="15"/>
        <end position="44"/>
    </location>
</feature>
<dbReference type="Pfam" id="PF00172">
    <property type="entry name" value="Zn_clus"/>
    <property type="match status" value="1"/>
</dbReference>
<dbReference type="SMART" id="SM00066">
    <property type="entry name" value="GAL4"/>
    <property type="match status" value="1"/>
</dbReference>
<dbReference type="OrthoDB" id="103819at2759"/>
<gene>
    <name evidence="7" type="ORF">PEGY_LOCUS2288</name>
</gene>
<dbReference type="InterPro" id="IPR050987">
    <property type="entry name" value="AtrR-like"/>
</dbReference>
<dbReference type="PANTHER" id="PTHR46910">
    <property type="entry name" value="TRANSCRIPTION FACTOR PDR1"/>
    <property type="match status" value="1"/>
</dbReference>
<feature type="compositionally biased region" description="Basic residues" evidence="5">
    <location>
        <begin position="52"/>
        <end position="61"/>
    </location>
</feature>
<evidence type="ECO:0000256" key="5">
    <source>
        <dbReference type="SAM" id="MobiDB-lite"/>
    </source>
</evidence>
<accession>A0A9W4P2R5</accession>
<dbReference type="PROSITE" id="PS00463">
    <property type="entry name" value="ZN2_CY6_FUNGAL_1"/>
    <property type="match status" value="1"/>
</dbReference>
<keyword evidence="2" id="KW-0238">DNA-binding</keyword>
<sequence>MSAEPSLETQGPQLVCDLCHSRKVRCDRRDPCGNCQDAGISCNRRRAVKRKCLSTRPRGSHSRSSSHSSRRRATPDHQYDQGNSTDAVLPLVRSVPSRNFNDLRGPKTGVLYDPVHDAQMTIQHQLCHLPGLTLDRRSVLETALSIIRVVSDNSRVLAQDSLNDHQEVVSSRSPSIEFLTWMLKGIPMLTYLNAFQIHTDCETPDIRADRFGTFVADYFRHISIPKLKQMGLQLLRNNISTHDSIIYTVCVNAVAYKFITTVVNLEEDTDVALELRKNATEYRAAAQAALKQIPLLIPPSLGLLQAIICGIFLHQGSGDVDLSGDLTKAACNTCIDLDLQSKVLRGNASEEELFCFLWCYTLDRNHAFKSRTSRCLLDVQLPSTFSGLYPTYPPMAEHFLIYLDLARVQDTVVSYLPDSILNQHNPSLLYGTGEYMLLQMQYIEQRMNHIASLSSEWKGLDSQTEMSALKFAYQSVMTGILYLLQSDLGQPTSSTENYLQSARRELSALVSMCHSAEKQSAVNFLNWTILLYPATAYLVLFCNVVATSDIGDFNLMKAIAECLTQTGVSYPLVQLRTLYQKFLGLSQEFFNDERNVMQMIGSPQLGSPLSNPVGNPFAITWGADDLIFDQLVFTGAERLSGMLSMPEIDLSLPYSFD</sequence>
<dbReference type="InterPro" id="IPR036864">
    <property type="entry name" value="Zn2-C6_fun-type_DNA-bd_sf"/>
</dbReference>
<keyword evidence="4" id="KW-0539">Nucleus</keyword>
<dbReference type="Proteomes" id="UP001154252">
    <property type="component" value="Unassembled WGS sequence"/>
</dbReference>
<evidence type="ECO:0000256" key="2">
    <source>
        <dbReference type="ARBA" id="ARBA00023125"/>
    </source>
</evidence>
<evidence type="ECO:0000259" key="6">
    <source>
        <dbReference type="PROSITE" id="PS50048"/>
    </source>
</evidence>
<dbReference type="GO" id="GO:0003677">
    <property type="term" value="F:DNA binding"/>
    <property type="evidence" value="ECO:0007669"/>
    <property type="project" value="UniProtKB-KW"/>
</dbReference>
<evidence type="ECO:0000313" key="8">
    <source>
        <dbReference type="Proteomes" id="UP001154252"/>
    </source>
</evidence>
<comment type="caution">
    <text evidence="7">The sequence shown here is derived from an EMBL/GenBank/DDBJ whole genome shotgun (WGS) entry which is preliminary data.</text>
</comment>
<dbReference type="SUPFAM" id="SSF57701">
    <property type="entry name" value="Zn2/Cys6 DNA-binding domain"/>
    <property type="match status" value="1"/>
</dbReference>
<keyword evidence="8" id="KW-1185">Reference proteome</keyword>
<organism evidence="7 8">
    <name type="scientific">Penicillium egyptiacum</name>
    <dbReference type="NCBI Taxonomy" id="1303716"/>
    <lineage>
        <taxon>Eukaryota</taxon>
        <taxon>Fungi</taxon>
        <taxon>Dikarya</taxon>
        <taxon>Ascomycota</taxon>
        <taxon>Pezizomycotina</taxon>
        <taxon>Eurotiomycetes</taxon>
        <taxon>Eurotiomycetidae</taxon>
        <taxon>Eurotiales</taxon>
        <taxon>Aspergillaceae</taxon>
        <taxon>Penicillium</taxon>
    </lineage>
</organism>
<proteinExistence type="predicted"/>
<keyword evidence="1" id="KW-0805">Transcription regulation</keyword>
<dbReference type="EMBL" id="CAJVRC010000843">
    <property type="protein sequence ID" value="CAG8890453.1"/>
    <property type="molecule type" value="Genomic_DNA"/>
</dbReference>
<dbReference type="PROSITE" id="PS50048">
    <property type="entry name" value="ZN2_CY6_FUNGAL_2"/>
    <property type="match status" value="1"/>
</dbReference>
<protein>
    <recommendedName>
        <fullName evidence="6">Zn(2)-C6 fungal-type domain-containing protein</fullName>
    </recommendedName>
</protein>
<evidence type="ECO:0000256" key="1">
    <source>
        <dbReference type="ARBA" id="ARBA00023015"/>
    </source>
</evidence>
<dbReference type="Gene3D" id="4.10.240.10">
    <property type="entry name" value="Zn(2)-C6 fungal-type DNA-binding domain"/>
    <property type="match status" value="1"/>
</dbReference>
<name>A0A9W4P2R5_9EURO</name>
<dbReference type="InterPro" id="IPR001138">
    <property type="entry name" value="Zn2Cys6_DnaBD"/>
</dbReference>
<reference evidence="7" key="1">
    <citation type="submission" date="2021-07" db="EMBL/GenBank/DDBJ databases">
        <authorList>
            <person name="Branca A.L. A."/>
        </authorList>
    </citation>
    <scope>NUCLEOTIDE SEQUENCE</scope>
</reference>
<dbReference type="CDD" id="cd12148">
    <property type="entry name" value="fungal_TF_MHR"/>
    <property type="match status" value="1"/>
</dbReference>
<keyword evidence="3" id="KW-0804">Transcription</keyword>
<dbReference type="PANTHER" id="PTHR46910:SF5">
    <property type="entry name" value="ZN(II)2CYS6 TRANSCRIPTION FACTOR (EUROFUNG)"/>
    <property type="match status" value="1"/>
</dbReference>